<evidence type="ECO:0000313" key="3">
    <source>
        <dbReference type="EMBL" id="KAJ7320789.1"/>
    </source>
</evidence>
<evidence type="ECO:0000256" key="2">
    <source>
        <dbReference type="SAM" id="Phobius"/>
    </source>
</evidence>
<dbReference type="EMBL" id="JARIHO010000053">
    <property type="protein sequence ID" value="KAJ7320789.1"/>
    <property type="molecule type" value="Genomic_DNA"/>
</dbReference>
<feature type="transmembrane region" description="Helical" evidence="2">
    <location>
        <begin position="227"/>
        <end position="246"/>
    </location>
</feature>
<feature type="compositionally biased region" description="Polar residues" evidence="1">
    <location>
        <begin position="342"/>
        <end position="359"/>
    </location>
</feature>
<feature type="transmembrane region" description="Helical" evidence="2">
    <location>
        <begin position="77"/>
        <end position="105"/>
    </location>
</feature>
<evidence type="ECO:0000256" key="1">
    <source>
        <dbReference type="SAM" id="MobiDB-lite"/>
    </source>
</evidence>
<keyword evidence="2" id="KW-1133">Transmembrane helix</keyword>
<dbReference type="AlphaFoldDB" id="A0AAD6ZEY9"/>
<organism evidence="3 4">
    <name type="scientific">Mycena albidolilacea</name>
    <dbReference type="NCBI Taxonomy" id="1033008"/>
    <lineage>
        <taxon>Eukaryota</taxon>
        <taxon>Fungi</taxon>
        <taxon>Dikarya</taxon>
        <taxon>Basidiomycota</taxon>
        <taxon>Agaricomycotina</taxon>
        <taxon>Agaricomycetes</taxon>
        <taxon>Agaricomycetidae</taxon>
        <taxon>Agaricales</taxon>
        <taxon>Marasmiineae</taxon>
        <taxon>Mycenaceae</taxon>
        <taxon>Mycena</taxon>
    </lineage>
</organism>
<protein>
    <submittedName>
        <fullName evidence="3">Uncharacterized protein</fullName>
    </submittedName>
</protein>
<keyword evidence="4" id="KW-1185">Reference proteome</keyword>
<reference evidence="3" key="1">
    <citation type="submission" date="2023-03" db="EMBL/GenBank/DDBJ databases">
        <title>Massive genome expansion in bonnet fungi (Mycena s.s.) driven by repeated elements and novel gene families across ecological guilds.</title>
        <authorList>
            <consortium name="Lawrence Berkeley National Laboratory"/>
            <person name="Harder C.B."/>
            <person name="Miyauchi S."/>
            <person name="Viragh M."/>
            <person name="Kuo A."/>
            <person name="Thoen E."/>
            <person name="Andreopoulos B."/>
            <person name="Lu D."/>
            <person name="Skrede I."/>
            <person name="Drula E."/>
            <person name="Henrissat B."/>
            <person name="Morin E."/>
            <person name="Kohler A."/>
            <person name="Barry K."/>
            <person name="LaButti K."/>
            <person name="Morin E."/>
            <person name="Salamov A."/>
            <person name="Lipzen A."/>
            <person name="Mereny Z."/>
            <person name="Hegedus B."/>
            <person name="Baldrian P."/>
            <person name="Stursova M."/>
            <person name="Weitz H."/>
            <person name="Taylor A."/>
            <person name="Grigoriev I.V."/>
            <person name="Nagy L.G."/>
            <person name="Martin F."/>
            <person name="Kauserud H."/>
        </authorList>
    </citation>
    <scope>NUCLEOTIDE SEQUENCE</scope>
    <source>
        <strain evidence="3">CBHHK002</strain>
    </source>
</reference>
<proteinExistence type="predicted"/>
<feature type="compositionally biased region" description="Low complexity" evidence="1">
    <location>
        <begin position="119"/>
        <end position="135"/>
    </location>
</feature>
<feature type="region of interest" description="Disordered" evidence="1">
    <location>
        <begin position="115"/>
        <end position="135"/>
    </location>
</feature>
<evidence type="ECO:0000313" key="4">
    <source>
        <dbReference type="Proteomes" id="UP001218218"/>
    </source>
</evidence>
<gene>
    <name evidence="3" type="ORF">DFH08DRAFT_1086099</name>
</gene>
<keyword evidence="2" id="KW-0472">Membrane</keyword>
<name>A0AAD6ZEY9_9AGAR</name>
<feature type="region of interest" description="Disordered" evidence="1">
    <location>
        <begin position="342"/>
        <end position="362"/>
    </location>
</feature>
<feature type="transmembrane region" description="Helical" evidence="2">
    <location>
        <begin position="252"/>
        <end position="273"/>
    </location>
</feature>
<dbReference type="Proteomes" id="UP001218218">
    <property type="component" value="Unassembled WGS sequence"/>
</dbReference>
<accession>A0AAD6ZEY9</accession>
<feature type="transmembrane region" description="Helical" evidence="2">
    <location>
        <begin position="38"/>
        <end position="71"/>
    </location>
</feature>
<keyword evidence="2" id="KW-0812">Transmembrane</keyword>
<comment type="caution">
    <text evidence="3">The sequence shown here is derived from an EMBL/GenBank/DDBJ whole genome shotgun (WGS) entry which is preliminary data.</text>
</comment>
<sequence length="401" mass="43734">MSIQSPFSVRRDYLSRLEQQHALPTKKFLKESYEEHPVATTVMVIFVASSFIPVVTSVALAIFTICVGVSASLVTLLGLALCLAVLLLTTLFSSVVITLLAVGVLHLRNPSGAFKPHHTSTSDTPADTSDPTSTLPKSRFSWIKAILSATNSTTSTLRPLLSRGSRKIRLLALVLICDAISRIRLPRFVRYNLIYRTLFGASLFGPRRSSHFLQRALSSPFRILRNVVWAVLALGVNIAAVPFHLFGWKAALAIYIILFIWSPLRVIAAQYIMRTTSYLVTGLAPAMIFILRSEPANKLRELSLEAFTASQKTLHTTLTAVVVFLRTELAILVASTAQATHSESETASSVPSGQTQQEEATYEMVSPVAPDDGVVSAPVDAVEMSTLRARRIQPGAGSEDE</sequence>